<feature type="chain" id="PRO_5013421812" description="Peptide hydrolase" evidence="3">
    <location>
        <begin position="20"/>
        <end position="402"/>
    </location>
</feature>
<reference evidence="6 7" key="1">
    <citation type="submission" date="2016-03" db="EMBL/GenBank/DDBJ databases">
        <authorList>
            <person name="Ploux O."/>
        </authorList>
    </citation>
    <scope>NUCLEOTIDE SEQUENCE [LARGE SCALE GENOMIC DNA]</scope>
    <source>
        <strain evidence="6 7">URUG2</strain>
    </source>
</reference>
<keyword evidence="3" id="KW-0378">Hydrolase</keyword>
<dbReference type="Pfam" id="PF04389">
    <property type="entry name" value="Peptidase_M28"/>
    <property type="match status" value="1"/>
</dbReference>
<evidence type="ECO:0000256" key="1">
    <source>
        <dbReference type="ARBA" id="ARBA00022679"/>
    </source>
</evidence>
<dbReference type="GO" id="GO:0008233">
    <property type="term" value="F:peptidase activity"/>
    <property type="evidence" value="ECO:0007669"/>
    <property type="project" value="UniProtKB-KW"/>
</dbReference>
<keyword evidence="1" id="KW-0808">Transferase</keyword>
<evidence type="ECO:0000313" key="6">
    <source>
        <dbReference type="EMBL" id="CZT20382.1"/>
    </source>
</evidence>
<dbReference type="CDD" id="cd03880">
    <property type="entry name" value="M28_QC_like"/>
    <property type="match status" value="1"/>
</dbReference>
<keyword evidence="3" id="KW-0862">Zinc</keyword>
<evidence type="ECO:0000256" key="2">
    <source>
        <dbReference type="ARBA" id="ARBA00023315"/>
    </source>
</evidence>
<proteinExistence type="inferred from homology"/>
<dbReference type="STRING" id="112498.A0A2D3USP4"/>
<feature type="region of interest" description="Disordered" evidence="4">
    <location>
        <begin position="377"/>
        <end position="402"/>
    </location>
</feature>
<dbReference type="RefSeq" id="XP_023627271.1">
    <property type="nucleotide sequence ID" value="XM_023771503.1"/>
</dbReference>
<dbReference type="PANTHER" id="PTHR12283:SF6">
    <property type="entry name" value="GLUTAMINYL-PEPTIDE CYCLOTRANSFERASE-RELATED"/>
    <property type="match status" value="1"/>
</dbReference>
<dbReference type="OrthoDB" id="3907302at2759"/>
<dbReference type="Gene3D" id="3.40.630.10">
    <property type="entry name" value="Zn peptidases"/>
    <property type="match status" value="1"/>
</dbReference>
<evidence type="ECO:0000256" key="3">
    <source>
        <dbReference type="RuleBase" id="RU361240"/>
    </source>
</evidence>
<dbReference type="EMBL" id="FJUY01000009">
    <property type="protein sequence ID" value="CZT20382.1"/>
    <property type="molecule type" value="Genomic_DNA"/>
</dbReference>
<feature type="compositionally biased region" description="Basic and acidic residues" evidence="4">
    <location>
        <begin position="382"/>
        <end position="402"/>
    </location>
</feature>
<dbReference type="InterPro" id="IPR007484">
    <property type="entry name" value="Peptidase_M28"/>
</dbReference>
<dbReference type="GeneID" id="35601382"/>
<gene>
    <name evidence="6" type="ORF">RCC_06242</name>
</gene>
<keyword evidence="7" id="KW-1185">Reference proteome</keyword>
<sequence>MKIPTTILLLPTLLRECVAYTALSDSTLQKLPSPGSDFDIHTGSLLSPILRTRVPGTPGNTAVLQHFVDFFTQNLPSWTLSFQNSTSTTPTSPNTPVPFTNLIATRDPPWTKGDGDVGRLALVAHYDSKLEPKGFIGATDSAAPCAMLLHTARSIDAALTKKWAEMSLQGKRDELDMEGNKGVQILLLDGEEAFQTWTDTDSLYGARSLAEEWEGTAYGAWNTYHSPLASIDLFVLLDLLGSKDPKVPSYFKMTHWAYQLMATAEKRLREIGRFKSSPNHASKPARKDGKKRKEPMFLYQGDKGETEGSWNGGFVEDDHVPFMARGVDILHVITTPFPRVWHTMDDDGEHLHGDTVEDWAVLTTAFAAEWLDLEGFMDGGEGENKREEEIRKGKDELNLDEE</sequence>
<dbReference type="InterPro" id="IPR040234">
    <property type="entry name" value="QC/QCL"/>
</dbReference>
<feature type="region of interest" description="Disordered" evidence="4">
    <location>
        <begin position="273"/>
        <end position="294"/>
    </location>
</feature>
<dbReference type="Proteomes" id="UP000225277">
    <property type="component" value="Unassembled WGS sequence"/>
</dbReference>
<dbReference type="GO" id="GO:0006508">
    <property type="term" value="P:proteolysis"/>
    <property type="evidence" value="ECO:0007669"/>
    <property type="project" value="UniProtKB-KW"/>
</dbReference>
<comment type="similarity">
    <text evidence="3">Belongs to the peptidase M28 family.</text>
</comment>
<feature type="domain" description="Peptidase M28" evidence="5">
    <location>
        <begin position="118"/>
        <end position="363"/>
    </location>
</feature>
<organism evidence="6 7">
    <name type="scientific">Ramularia collo-cygni</name>
    <dbReference type="NCBI Taxonomy" id="112498"/>
    <lineage>
        <taxon>Eukaryota</taxon>
        <taxon>Fungi</taxon>
        <taxon>Dikarya</taxon>
        <taxon>Ascomycota</taxon>
        <taxon>Pezizomycotina</taxon>
        <taxon>Dothideomycetes</taxon>
        <taxon>Dothideomycetidae</taxon>
        <taxon>Mycosphaerellales</taxon>
        <taxon>Mycosphaerellaceae</taxon>
        <taxon>Ramularia</taxon>
    </lineage>
</organism>
<evidence type="ECO:0000259" key="5">
    <source>
        <dbReference type="Pfam" id="PF04389"/>
    </source>
</evidence>
<dbReference type="AlphaFoldDB" id="A0A2D3USP4"/>
<keyword evidence="3" id="KW-0479">Metal-binding</keyword>
<dbReference type="GO" id="GO:0016603">
    <property type="term" value="F:glutaminyl-peptide cyclotransferase activity"/>
    <property type="evidence" value="ECO:0007669"/>
    <property type="project" value="InterPro"/>
</dbReference>
<dbReference type="PANTHER" id="PTHR12283">
    <property type="entry name" value="GLUTAMINYL-PEPTIDE CYCLOTRANSFERASE"/>
    <property type="match status" value="1"/>
</dbReference>
<keyword evidence="2" id="KW-0012">Acyltransferase</keyword>
<evidence type="ECO:0000256" key="4">
    <source>
        <dbReference type="SAM" id="MobiDB-lite"/>
    </source>
</evidence>
<evidence type="ECO:0000313" key="7">
    <source>
        <dbReference type="Proteomes" id="UP000225277"/>
    </source>
</evidence>
<name>A0A2D3USP4_9PEZI</name>
<keyword evidence="3" id="KW-0645">Protease</keyword>
<protein>
    <recommendedName>
        <fullName evidence="3">Peptide hydrolase</fullName>
        <ecNumber evidence="3">3.4.-.-</ecNumber>
    </recommendedName>
</protein>
<dbReference type="GO" id="GO:0008270">
    <property type="term" value="F:zinc ion binding"/>
    <property type="evidence" value="ECO:0007669"/>
    <property type="project" value="TreeGrafter"/>
</dbReference>
<dbReference type="InterPro" id="IPR037457">
    <property type="entry name" value="M28_QC"/>
</dbReference>
<accession>A0A2D3USP4</accession>
<feature type="signal peptide" evidence="3">
    <location>
        <begin position="1"/>
        <end position="19"/>
    </location>
</feature>
<dbReference type="EC" id="3.4.-.-" evidence="3"/>
<keyword evidence="3" id="KW-0732">Signal</keyword>
<dbReference type="SUPFAM" id="SSF53187">
    <property type="entry name" value="Zn-dependent exopeptidases"/>
    <property type="match status" value="1"/>
</dbReference>